<comment type="caution">
    <text evidence="2">The sequence shown here is derived from an EMBL/GenBank/DDBJ whole genome shotgun (WGS) entry which is preliminary data.</text>
</comment>
<evidence type="ECO:0000313" key="2">
    <source>
        <dbReference type="EMBL" id="GHB88313.1"/>
    </source>
</evidence>
<dbReference type="AlphaFoldDB" id="A0A8J3DDU2"/>
<sequence>MPLHYTTTRTDGDLHQILDLQRQNHKATVPQEVKHQQGFVTVRHTWEQLNAMHQATPQIVAKDGEQVVAYALAMLPDAATLIPDLQPMFALFDKIVWQKKRLIDYRYYVMGQVCVDEGYRGQGVFDGLYQKHRELYRSGFDLLITEVSVGNARSMRAHERVGFRTIHTHEDHVDTWNVLAWEF</sequence>
<dbReference type="RefSeq" id="WP_189569023.1">
    <property type="nucleotide sequence ID" value="NZ_BMXF01000009.1"/>
</dbReference>
<organism evidence="2 3">
    <name type="scientific">Persicitalea jodogahamensis</name>
    <dbReference type="NCBI Taxonomy" id="402147"/>
    <lineage>
        <taxon>Bacteria</taxon>
        <taxon>Pseudomonadati</taxon>
        <taxon>Bacteroidota</taxon>
        <taxon>Cytophagia</taxon>
        <taxon>Cytophagales</taxon>
        <taxon>Spirosomataceae</taxon>
        <taxon>Persicitalea</taxon>
    </lineage>
</organism>
<evidence type="ECO:0000259" key="1">
    <source>
        <dbReference type="PROSITE" id="PS51186"/>
    </source>
</evidence>
<dbReference type="Gene3D" id="3.40.630.30">
    <property type="match status" value="1"/>
</dbReference>
<keyword evidence="3" id="KW-1185">Reference proteome</keyword>
<gene>
    <name evidence="2" type="ORF">GCM10007390_50510</name>
</gene>
<reference evidence="2 3" key="1">
    <citation type="journal article" date="2014" name="Int. J. Syst. Evol. Microbiol.">
        <title>Complete genome sequence of Corynebacterium casei LMG S-19264T (=DSM 44701T), isolated from a smear-ripened cheese.</title>
        <authorList>
            <consortium name="US DOE Joint Genome Institute (JGI-PGF)"/>
            <person name="Walter F."/>
            <person name="Albersmeier A."/>
            <person name="Kalinowski J."/>
            <person name="Ruckert C."/>
        </authorList>
    </citation>
    <scope>NUCLEOTIDE SEQUENCE [LARGE SCALE GENOMIC DNA]</scope>
    <source>
        <strain evidence="2 3">KCTC 12866</strain>
    </source>
</reference>
<dbReference type="Proteomes" id="UP000598271">
    <property type="component" value="Unassembled WGS sequence"/>
</dbReference>
<evidence type="ECO:0000313" key="3">
    <source>
        <dbReference type="Proteomes" id="UP000598271"/>
    </source>
</evidence>
<dbReference type="GO" id="GO:0016747">
    <property type="term" value="F:acyltransferase activity, transferring groups other than amino-acyl groups"/>
    <property type="evidence" value="ECO:0007669"/>
    <property type="project" value="InterPro"/>
</dbReference>
<dbReference type="InterPro" id="IPR000182">
    <property type="entry name" value="GNAT_dom"/>
</dbReference>
<protein>
    <recommendedName>
        <fullName evidence="1">N-acetyltransferase domain-containing protein</fullName>
    </recommendedName>
</protein>
<dbReference type="SUPFAM" id="SSF55729">
    <property type="entry name" value="Acyl-CoA N-acyltransferases (Nat)"/>
    <property type="match status" value="1"/>
</dbReference>
<proteinExistence type="predicted"/>
<accession>A0A8J3DDU2</accession>
<feature type="domain" description="N-acetyltransferase" evidence="1">
    <location>
        <begin position="1"/>
        <end position="182"/>
    </location>
</feature>
<dbReference type="EMBL" id="BMXF01000009">
    <property type="protein sequence ID" value="GHB88313.1"/>
    <property type="molecule type" value="Genomic_DNA"/>
</dbReference>
<dbReference type="InterPro" id="IPR016181">
    <property type="entry name" value="Acyl_CoA_acyltransferase"/>
</dbReference>
<name>A0A8J3DDU2_9BACT</name>
<dbReference type="Pfam" id="PF00583">
    <property type="entry name" value="Acetyltransf_1"/>
    <property type="match status" value="1"/>
</dbReference>
<dbReference type="PROSITE" id="PS51186">
    <property type="entry name" value="GNAT"/>
    <property type="match status" value="1"/>
</dbReference>